<keyword evidence="1" id="KW-0472">Membrane</keyword>
<organism evidence="2 3">
    <name type="scientific">Candidatus Eisenbergiella pullistercoris</name>
    <dbReference type="NCBI Taxonomy" id="2838555"/>
    <lineage>
        <taxon>Bacteria</taxon>
        <taxon>Bacillati</taxon>
        <taxon>Bacillota</taxon>
        <taxon>Clostridia</taxon>
        <taxon>Lachnospirales</taxon>
        <taxon>Lachnospiraceae</taxon>
        <taxon>Eisenbergiella</taxon>
    </lineage>
</organism>
<dbReference type="Proteomes" id="UP000824007">
    <property type="component" value="Unassembled WGS sequence"/>
</dbReference>
<evidence type="ECO:0000313" key="3">
    <source>
        <dbReference type="Proteomes" id="UP000824007"/>
    </source>
</evidence>
<dbReference type="Pfam" id="PF06182">
    <property type="entry name" value="ABC2_membrane_6"/>
    <property type="match status" value="1"/>
</dbReference>
<evidence type="ECO:0000256" key="1">
    <source>
        <dbReference type="SAM" id="Phobius"/>
    </source>
</evidence>
<feature type="non-terminal residue" evidence="2">
    <location>
        <position position="134"/>
    </location>
</feature>
<comment type="caution">
    <text evidence="2">The sequence shown here is derived from an EMBL/GenBank/DDBJ whole genome shotgun (WGS) entry which is preliminary data.</text>
</comment>
<sequence>MNGLMNIVYFYVMFGAIHDIAGWERNDIFLLVILAYFIDAVCVMLFIGTSSIPDYISTGTLDILLTKPVNHQFLLSFRRPNSVQIINVAIAAACMGVEVYRKNGGPVSVLLFAVSVLFSIILMYLTMSSIIFLS</sequence>
<feature type="transmembrane region" description="Helical" evidence="1">
    <location>
        <begin position="28"/>
        <end position="47"/>
    </location>
</feature>
<dbReference type="PANTHER" id="PTHR36833:SF2">
    <property type="entry name" value="SLR0610 PROTEIN"/>
    <property type="match status" value="1"/>
</dbReference>
<feature type="transmembrane region" description="Helical" evidence="1">
    <location>
        <begin position="6"/>
        <end position="23"/>
    </location>
</feature>
<reference evidence="2" key="1">
    <citation type="journal article" date="2021" name="PeerJ">
        <title>Extensive microbial diversity within the chicken gut microbiome revealed by metagenomics and culture.</title>
        <authorList>
            <person name="Gilroy R."/>
            <person name="Ravi A."/>
            <person name="Getino M."/>
            <person name="Pursley I."/>
            <person name="Horton D.L."/>
            <person name="Alikhan N.F."/>
            <person name="Baker D."/>
            <person name="Gharbi K."/>
            <person name="Hall N."/>
            <person name="Watson M."/>
            <person name="Adriaenssens E.M."/>
            <person name="Foster-Nyarko E."/>
            <person name="Jarju S."/>
            <person name="Secka A."/>
            <person name="Antonio M."/>
            <person name="Oren A."/>
            <person name="Chaudhuri R.R."/>
            <person name="La Ragione R."/>
            <person name="Hildebrand F."/>
            <person name="Pallen M.J."/>
        </authorList>
    </citation>
    <scope>NUCLEOTIDE SEQUENCE</scope>
    <source>
        <strain evidence="2">ChiSxjej3B15-24422</strain>
    </source>
</reference>
<dbReference type="AlphaFoldDB" id="A0A9D1YQQ4"/>
<dbReference type="InterPro" id="IPR010390">
    <property type="entry name" value="ABC-2_transporter-like"/>
</dbReference>
<evidence type="ECO:0000313" key="2">
    <source>
        <dbReference type="EMBL" id="HIY60799.1"/>
    </source>
</evidence>
<name>A0A9D1YQQ4_9FIRM</name>
<proteinExistence type="predicted"/>
<keyword evidence="1" id="KW-0812">Transmembrane</keyword>
<reference evidence="2" key="2">
    <citation type="submission" date="2021-04" db="EMBL/GenBank/DDBJ databases">
        <authorList>
            <person name="Gilroy R."/>
        </authorList>
    </citation>
    <scope>NUCLEOTIDE SEQUENCE</scope>
    <source>
        <strain evidence="2">ChiSxjej3B15-24422</strain>
    </source>
</reference>
<gene>
    <name evidence="2" type="ORF">H9831_08990</name>
</gene>
<keyword evidence="1" id="KW-1133">Transmembrane helix</keyword>
<accession>A0A9D1YQQ4</accession>
<feature type="transmembrane region" description="Helical" evidence="1">
    <location>
        <begin position="107"/>
        <end position="133"/>
    </location>
</feature>
<protein>
    <submittedName>
        <fullName evidence="2">ABC-2 family transporter protein</fullName>
    </submittedName>
</protein>
<dbReference type="PANTHER" id="PTHR36833">
    <property type="entry name" value="SLR0610 PROTEIN-RELATED"/>
    <property type="match status" value="1"/>
</dbReference>
<dbReference type="EMBL" id="DXDD01000110">
    <property type="protein sequence ID" value="HIY60799.1"/>
    <property type="molecule type" value="Genomic_DNA"/>
</dbReference>